<keyword evidence="4" id="KW-1185">Reference proteome</keyword>
<dbReference type="GO" id="GO:0055088">
    <property type="term" value="P:lipid homeostasis"/>
    <property type="evidence" value="ECO:0007669"/>
    <property type="project" value="InterPro"/>
</dbReference>
<dbReference type="InterPro" id="IPR039960">
    <property type="entry name" value="MCP1"/>
</dbReference>
<sequence>MSNTPGGGNNGSTRRKIASALVAISHASSPFITTFLLIHLAAPALANIGGSGLASQTMLLGREYYQTNFGESYLVLAPITVHALAGISKRLLLSSIPASADEDPKDEEATRGLTPSLRPLKSLLSLTGYATAFFFLPVHFLLHRYYPALPMEPITSVGPSSLDYEYIKYGLHTWPWRSWLLYAGLVSSVALHAADGAALIWSAWFKKSWGELSRKTRRTIAIGCVVTPVLLGLSVIAREPPMLMSFLESRYRAAYTQSDLFRL</sequence>
<feature type="transmembrane region" description="Helical" evidence="1">
    <location>
        <begin position="179"/>
        <end position="205"/>
    </location>
</feature>
<feature type="transmembrane region" description="Helical" evidence="1">
    <location>
        <begin position="217"/>
        <end position="237"/>
    </location>
</feature>
<reference evidence="3" key="1">
    <citation type="submission" date="2020-11" db="EMBL/GenBank/DDBJ databases">
        <authorList>
            <consortium name="DOE Joint Genome Institute"/>
            <person name="Ahrendt S."/>
            <person name="Riley R."/>
            <person name="Andreopoulos W."/>
            <person name="Labutti K."/>
            <person name="Pangilinan J."/>
            <person name="Ruiz-Duenas F.J."/>
            <person name="Barrasa J.M."/>
            <person name="Sanchez-Garcia M."/>
            <person name="Camarero S."/>
            <person name="Miyauchi S."/>
            <person name="Serrano A."/>
            <person name="Linde D."/>
            <person name="Babiker R."/>
            <person name="Drula E."/>
            <person name="Ayuso-Fernandez I."/>
            <person name="Pacheco R."/>
            <person name="Padilla G."/>
            <person name="Ferreira P."/>
            <person name="Barriuso J."/>
            <person name="Kellner H."/>
            <person name="Castanera R."/>
            <person name="Alfaro M."/>
            <person name="Ramirez L."/>
            <person name="Pisabarro A.G."/>
            <person name="Kuo A."/>
            <person name="Tritt A."/>
            <person name="Lipzen A."/>
            <person name="He G."/>
            <person name="Yan M."/>
            <person name="Ng V."/>
            <person name="Cullen D."/>
            <person name="Martin F."/>
            <person name="Rosso M.-N."/>
            <person name="Henrissat B."/>
            <person name="Hibbett D."/>
            <person name="Martinez A.T."/>
            <person name="Grigoriev I.V."/>
        </authorList>
    </citation>
    <scope>NUCLEOTIDE SEQUENCE</scope>
    <source>
        <strain evidence="3">MF-IS2</strain>
    </source>
</reference>
<feature type="domain" description="Mitochondrial adapter protein MCP1 transmembrane" evidence="2">
    <location>
        <begin position="135"/>
        <end position="224"/>
    </location>
</feature>
<dbReference type="PANTHER" id="PTHR38409">
    <property type="entry name" value="MDM10-COMPLEMENTING PROTEIN 1"/>
    <property type="match status" value="1"/>
</dbReference>
<dbReference type="AlphaFoldDB" id="A0A9P5XLE3"/>
<dbReference type="Gene3D" id="1.20.1300.10">
    <property type="entry name" value="Fumarate reductase/succinate dehydrogenase, transmembrane subunit"/>
    <property type="match status" value="1"/>
</dbReference>
<dbReference type="SUPFAM" id="SSF81343">
    <property type="entry name" value="Fumarate reductase respiratory complex transmembrane subunits"/>
    <property type="match status" value="1"/>
</dbReference>
<protein>
    <recommendedName>
        <fullName evidence="2">Mitochondrial adapter protein MCP1 transmembrane domain-containing protein</fullName>
    </recommendedName>
</protein>
<keyword evidence="1" id="KW-1133">Transmembrane helix</keyword>
<keyword evidence="1" id="KW-0812">Transmembrane</keyword>
<dbReference type="PANTHER" id="PTHR38409:SF1">
    <property type="entry name" value="MITOCHONDRIAL ADAPTER PROTEIN MCP1"/>
    <property type="match status" value="1"/>
</dbReference>
<dbReference type="EMBL" id="MU151059">
    <property type="protein sequence ID" value="KAF9453647.1"/>
    <property type="molecule type" value="Genomic_DNA"/>
</dbReference>
<name>A0A9P5XLE3_9AGAR</name>
<dbReference type="Pfam" id="PF07950">
    <property type="entry name" value="MCP1_TM"/>
    <property type="match status" value="1"/>
</dbReference>
<feature type="transmembrane region" description="Helical" evidence="1">
    <location>
        <begin position="123"/>
        <end position="142"/>
    </location>
</feature>
<evidence type="ECO:0000313" key="3">
    <source>
        <dbReference type="EMBL" id="KAF9453647.1"/>
    </source>
</evidence>
<dbReference type="Proteomes" id="UP000807342">
    <property type="component" value="Unassembled WGS sequence"/>
</dbReference>
<evidence type="ECO:0000259" key="2">
    <source>
        <dbReference type="Pfam" id="PF07950"/>
    </source>
</evidence>
<dbReference type="OrthoDB" id="10259513at2759"/>
<comment type="caution">
    <text evidence="3">The sequence shown here is derived from an EMBL/GenBank/DDBJ whole genome shotgun (WGS) entry which is preliminary data.</text>
</comment>
<accession>A0A9P5XLE3</accession>
<dbReference type="GO" id="GO:0016020">
    <property type="term" value="C:membrane"/>
    <property type="evidence" value="ECO:0007669"/>
    <property type="project" value="InterPro"/>
</dbReference>
<keyword evidence="1" id="KW-0472">Membrane</keyword>
<gene>
    <name evidence="3" type="ORF">P691DRAFT_719014</name>
</gene>
<proteinExistence type="predicted"/>
<dbReference type="InterPro" id="IPR012472">
    <property type="entry name" value="MCP1_TM"/>
</dbReference>
<dbReference type="InterPro" id="IPR034804">
    <property type="entry name" value="SQR/QFR_C/D"/>
</dbReference>
<evidence type="ECO:0000313" key="4">
    <source>
        <dbReference type="Proteomes" id="UP000807342"/>
    </source>
</evidence>
<organism evidence="3 4">
    <name type="scientific">Macrolepiota fuliginosa MF-IS2</name>
    <dbReference type="NCBI Taxonomy" id="1400762"/>
    <lineage>
        <taxon>Eukaryota</taxon>
        <taxon>Fungi</taxon>
        <taxon>Dikarya</taxon>
        <taxon>Basidiomycota</taxon>
        <taxon>Agaricomycotina</taxon>
        <taxon>Agaricomycetes</taxon>
        <taxon>Agaricomycetidae</taxon>
        <taxon>Agaricales</taxon>
        <taxon>Agaricineae</taxon>
        <taxon>Agaricaceae</taxon>
        <taxon>Macrolepiota</taxon>
    </lineage>
</organism>
<evidence type="ECO:0000256" key="1">
    <source>
        <dbReference type="SAM" id="Phobius"/>
    </source>
</evidence>